<dbReference type="Pfam" id="PF00078">
    <property type="entry name" value="RVT_1"/>
    <property type="match status" value="1"/>
</dbReference>
<keyword evidence="6" id="KW-0695">RNA-directed DNA polymerase</keyword>
<dbReference type="InterPro" id="IPR027417">
    <property type="entry name" value="P-loop_NTPase"/>
</dbReference>
<evidence type="ECO:0000256" key="4">
    <source>
        <dbReference type="ARBA" id="ARBA00022759"/>
    </source>
</evidence>
<dbReference type="Pfam" id="PF08284">
    <property type="entry name" value="RVP_2"/>
    <property type="match status" value="1"/>
</dbReference>
<dbReference type="SUPFAM" id="SSF57756">
    <property type="entry name" value="Retrovirus zinc finger-like domains"/>
    <property type="match status" value="1"/>
</dbReference>
<keyword evidence="7" id="KW-0863">Zinc-finger</keyword>
<dbReference type="GO" id="GO:0004386">
    <property type="term" value="F:helicase activity"/>
    <property type="evidence" value="ECO:0007669"/>
    <property type="project" value="UniProtKB-KW"/>
</dbReference>
<dbReference type="Gene3D" id="2.40.70.10">
    <property type="entry name" value="Acid Proteases"/>
    <property type="match status" value="1"/>
</dbReference>
<reference evidence="10" key="1">
    <citation type="journal article" date="2019" name="Sci. Rep.">
        <title>Draft genome of Tanacetum cinerariifolium, the natural source of mosquito coil.</title>
        <authorList>
            <person name="Yamashiro T."/>
            <person name="Shiraishi A."/>
            <person name="Satake H."/>
            <person name="Nakayama K."/>
        </authorList>
    </citation>
    <scope>NUCLEOTIDE SEQUENCE</scope>
</reference>
<dbReference type="SUPFAM" id="SSF56672">
    <property type="entry name" value="DNA/RNA polymerases"/>
    <property type="match status" value="1"/>
</dbReference>
<dbReference type="GO" id="GO:0003964">
    <property type="term" value="F:RNA-directed DNA polymerase activity"/>
    <property type="evidence" value="ECO:0007669"/>
    <property type="project" value="UniProtKB-KW"/>
</dbReference>
<dbReference type="CDD" id="cd01647">
    <property type="entry name" value="RT_LTR"/>
    <property type="match status" value="1"/>
</dbReference>
<dbReference type="PANTHER" id="PTHR15503">
    <property type="entry name" value="LDOC1 RELATED"/>
    <property type="match status" value="1"/>
</dbReference>
<dbReference type="GO" id="GO:0015074">
    <property type="term" value="P:DNA integration"/>
    <property type="evidence" value="ECO:0007669"/>
    <property type="project" value="InterPro"/>
</dbReference>
<dbReference type="InterPro" id="IPR000477">
    <property type="entry name" value="RT_dom"/>
</dbReference>
<dbReference type="PROSITE" id="PS50994">
    <property type="entry name" value="INTEGRASE"/>
    <property type="match status" value="1"/>
</dbReference>
<dbReference type="PROSITE" id="PS50158">
    <property type="entry name" value="ZF_CCHC"/>
    <property type="match status" value="1"/>
</dbReference>
<dbReference type="CDD" id="cd00303">
    <property type="entry name" value="retropepsin_like"/>
    <property type="match status" value="1"/>
</dbReference>
<dbReference type="GO" id="GO:0003676">
    <property type="term" value="F:nucleic acid binding"/>
    <property type="evidence" value="ECO:0007669"/>
    <property type="project" value="InterPro"/>
</dbReference>
<feature type="domain" description="Integrase catalytic" evidence="9">
    <location>
        <begin position="379"/>
        <end position="540"/>
    </location>
</feature>
<dbReference type="InterPro" id="IPR001969">
    <property type="entry name" value="Aspartic_peptidase_AS"/>
</dbReference>
<evidence type="ECO:0000259" key="9">
    <source>
        <dbReference type="PROSITE" id="PS50994"/>
    </source>
</evidence>
<dbReference type="SMART" id="SM00343">
    <property type="entry name" value="ZnF_C2HC"/>
    <property type="match status" value="2"/>
</dbReference>
<dbReference type="InterPro" id="IPR012337">
    <property type="entry name" value="RNaseH-like_sf"/>
</dbReference>
<proteinExistence type="predicted"/>
<organism evidence="10">
    <name type="scientific">Tanacetum cinerariifolium</name>
    <name type="common">Dalmatian daisy</name>
    <name type="synonym">Chrysanthemum cinerariifolium</name>
    <dbReference type="NCBI Taxonomy" id="118510"/>
    <lineage>
        <taxon>Eukaryota</taxon>
        <taxon>Viridiplantae</taxon>
        <taxon>Streptophyta</taxon>
        <taxon>Embryophyta</taxon>
        <taxon>Tracheophyta</taxon>
        <taxon>Spermatophyta</taxon>
        <taxon>Magnoliopsida</taxon>
        <taxon>eudicotyledons</taxon>
        <taxon>Gunneridae</taxon>
        <taxon>Pentapetalae</taxon>
        <taxon>asterids</taxon>
        <taxon>campanulids</taxon>
        <taxon>Asterales</taxon>
        <taxon>Asteraceae</taxon>
        <taxon>Asteroideae</taxon>
        <taxon>Anthemideae</taxon>
        <taxon>Anthemidinae</taxon>
        <taxon>Tanacetum</taxon>
    </lineage>
</organism>
<evidence type="ECO:0000259" key="8">
    <source>
        <dbReference type="PROSITE" id="PS50158"/>
    </source>
</evidence>
<dbReference type="GO" id="GO:0008270">
    <property type="term" value="F:zinc ion binding"/>
    <property type="evidence" value="ECO:0007669"/>
    <property type="project" value="UniProtKB-KW"/>
</dbReference>
<keyword evidence="10" id="KW-0347">Helicase</keyword>
<dbReference type="InterPro" id="IPR036875">
    <property type="entry name" value="Znf_CCHC_sf"/>
</dbReference>
<dbReference type="GO" id="GO:0004190">
    <property type="term" value="F:aspartic-type endopeptidase activity"/>
    <property type="evidence" value="ECO:0007669"/>
    <property type="project" value="InterPro"/>
</dbReference>
<comment type="caution">
    <text evidence="10">The sequence shown here is derived from an EMBL/GenBank/DDBJ whole genome shotgun (WGS) entry which is preliminary data.</text>
</comment>
<name>A0A6L2KGM5_TANCI</name>
<dbReference type="GO" id="GO:0004519">
    <property type="term" value="F:endonuclease activity"/>
    <property type="evidence" value="ECO:0007669"/>
    <property type="project" value="UniProtKB-KW"/>
</dbReference>
<dbReference type="PROSITE" id="PS00141">
    <property type="entry name" value="ASP_PROTEASE"/>
    <property type="match status" value="1"/>
</dbReference>
<gene>
    <name evidence="10" type="ORF">Tci_019012</name>
</gene>
<dbReference type="Pfam" id="PF21530">
    <property type="entry name" value="Pif1_2B_dom"/>
    <property type="match status" value="1"/>
</dbReference>
<feature type="domain" description="CCHC-type" evidence="8">
    <location>
        <begin position="117"/>
        <end position="132"/>
    </location>
</feature>
<evidence type="ECO:0000313" key="10">
    <source>
        <dbReference type="EMBL" id="GEU47034.1"/>
    </source>
</evidence>
<evidence type="ECO:0000256" key="7">
    <source>
        <dbReference type="PROSITE-ProRule" id="PRU00047"/>
    </source>
</evidence>
<evidence type="ECO:0000256" key="2">
    <source>
        <dbReference type="ARBA" id="ARBA00022695"/>
    </source>
</evidence>
<dbReference type="SUPFAM" id="SSF52540">
    <property type="entry name" value="P-loop containing nucleoside triphosphate hydrolases"/>
    <property type="match status" value="1"/>
</dbReference>
<dbReference type="AlphaFoldDB" id="A0A6L2KGM5"/>
<keyword evidence="10" id="KW-0547">Nucleotide-binding</keyword>
<keyword evidence="7" id="KW-0862">Zinc</keyword>
<accession>A0A6L2KGM5</accession>
<dbReference type="Pfam" id="PF00098">
    <property type="entry name" value="zf-CCHC"/>
    <property type="match status" value="1"/>
</dbReference>
<dbReference type="EMBL" id="BKCJ010002212">
    <property type="protein sequence ID" value="GEU47034.1"/>
    <property type="molecule type" value="Genomic_DNA"/>
</dbReference>
<dbReference type="SUPFAM" id="SSF53098">
    <property type="entry name" value="Ribonuclease H-like"/>
    <property type="match status" value="1"/>
</dbReference>
<dbReference type="InterPro" id="IPR001878">
    <property type="entry name" value="Znf_CCHC"/>
</dbReference>
<evidence type="ECO:0000256" key="6">
    <source>
        <dbReference type="ARBA" id="ARBA00022918"/>
    </source>
</evidence>
<dbReference type="InterPro" id="IPR036397">
    <property type="entry name" value="RNaseH_sf"/>
</dbReference>
<keyword evidence="7" id="KW-0479">Metal-binding</keyword>
<dbReference type="InterPro" id="IPR049163">
    <property type="entry name" value="Pif1-like_2B_dom"/>
</dbReference>
<dbReference type="Gene3D" id="4.10.60.10">
    <property type="entry name" value="Zinc finger, CCHC-type"/>
    <property type="match status" value="1"/>
</dbReference>
<evidence type="ECO:0000256" key="1">
    <source>
        <dbReference type="ARBA" id="ARBA00022679"/>
    </source>
</evidence>
<protein>
    <submittedName>
        <fullName evidence="10">ATP-dependent DNA helicase PIF1-like</fullName>
    </submittedName>
</protein>
<dbReference type="SUPFAM" id="SSF50630">
    <property type="entry name" value="Acid proteases"/>
    <property type="match status" value="1"/>
</dbReference>
<evidence type="ECO:0000256" key="5">
    <source>
        <dbReference type="ARBA" id="ARBA00022801"/>
    </source>
</evidence>
<evidence type="ECO:0000256" key="3">
    <source>
        <dbReference type="ARBA" id="ARBA00022722"/>
    </source>
</evidence>
<keyword evidence="2" id="KW-0548">Nucleotidyltransferase</keyword>
<dbReference type="InterPro" id="IPR021109">
    <property type="entry name" value="Peptidase_aspartic_dom_sf"/>
</dbReference>
<keyword evidence="1" id="KW-0808">Transferase</keyword>
<dbReference type="InterPro" id="IPR032567">
    <property type="entry name" value="RTL1-rel"/>
</dbReference>
<dbReference type="PANTHER" id="PTHR15503:SF45">
    <property type="entry name" value="RNA-DIRECTED DNA POLYMERASE HOMOLOG"/>
    <property type="match status" value="1"/>
</dbReference>
<keyword evidence="5" id="KW-0378">Hydrolase</keyword>
<dbReference type="Gene3D" id="3.10.10.10">
    <property type="entry name" value="HIV Type 1 Reverse Transcriptase, subunit A, domain 1"/>
    <property type="match status" value="1"/>
</dbReference>
<keyword evidence="3" id="KW-0540">Nuclease</keyword>
<keyword evidence="10" id="KW-0067">ATP-binding</keyword>
<dbReference type="Gene3D" id="3.30.420.10">
    <property type="entry name" value="Ribonuclease H-like superfamily/Ribonuclease H"/>
    <property type="match status" value="1"/>
</dbReference>
<dbReference type="GO" id="GO:0006508">
    <property type="term" value="P:proteolysis"/>
    <property type="evidence" value="ECO:0007669"/>
    <property type="project" value="InterPro"/>
</dbReference>
<keyword evidence="4" id="KW-0255">Endonuclease</keyword>
<dbReference type="InterPro" id="IPR043502">
    <property type="entry name" value="DNA/RNA_pol_sf"/>
</dbReference>
<dbReference type="InterPro" id="IPR001584">
    <property type="entry name" value="Integrase_cat-core"/>
</dbReference>
<sequence length="904" mass="103017">MMCTKIVLEKEDRVEKFIRGLSDNIQGNVIAVESTTLQDAVWIANNLMDQKLKGYARKPYNRPLPLCNKCKLHHEGPYIVRCRKCNKVGHLTRDYKVTNSTTSTQRGQVVNQRVVTCFECGRQGHYRSDCPKLKDQNRRNKAGNKNRIGEARGKAYVLGGRDANPNSNVVKGTFLLNNHYAFVLFDSGTDRSFMSTAFSTLLDVSPDTVDVSYAVELANERISEINTILRACTLGLLGHPFSIDLIPVELGSFDIIIGMDWLANHHAVIVCDEKIVQISFGDEVLVAQVPGAAHVARAPYILAPSELQELSDKGFIRPSSSPWGAPVLFVKKKDGSFQMCIDYSELNKLTVKNQYPLSRINDLFDQLQGSSVYSKIDLRSGYHQLRVRDEDIPKTAFRTHYGHYEFQVIVDRLMKSAHFLPIKETDSMGMLTRQYLKEVVSRHIVPVSIDSDRDSKITCYFWQSLNKALGTQLDMITVYHLQTNDQSEKTIQTLEDMMRACVIDFRKGWNIHLPLVKFSHNNSYHTSIKVASFEALYDQKCRSPICWAEVGDAQLTSLEIVHETIKRIIQIKKRIQAAQDRQKIYADRRRDINVTLKPDEHSCGRSIMISDKIKTAQAKEIVDLKKSQGVRKKDKVKNFRDEFIQDWYLYKKKLRLIATKLQFFSFDEISKRHVNCTLIVCEIRDFAEWILKVRDRELGEANDGEVSIDVPKELLIDAVDDPVTSIIDFTYPNLLNNINNPSYFQEKAILALTNEVVDTINDHLLNKFPGEEMVYLSCDSIDKTERGFSIDEAVFSPKFINGLKFSGVSNHKLALKVGVSIMLLRNIDQANGLCNGTRLQVLRLTRTSIQAKIIKGTHFGKEVIIPRLRITPSDKRLPIKIVRKQYYLSLSFAMTINKSQGQSL</sequence>